<evidence type="ECO:0000313" key="11">
    <source>
        <dbReference type="EMBL" id="QNT79105.1"/>
    </source>
</evidence>
<comment type="similarity">
    <text evidence="1 9">Belongs to the peptidase S11 family.</text>
</comment>
<feature type="active site" evidence="7">
    <location>
        <position position="100"/>
    </location>
</feature>
<proteinExistence type="inferred from homology"/>
<dbReference type="PANTHER" id="PTHR21581:SF6">
    <property type="entry name" value="TRAFFICKING PROTEIN PARTICLE COMPLEX SUBUNIT 12"/>
    <property type="match status" value="1"/>
</dbReference>
<reference evidence="11 12" key="1">
    <citation type="submission" date="2020-08" db="EMBL/GenBank/DDBJ databases">
        <title>Complete genome sequence of Entomobacter blattae G55GP.</title>
        <authorList>
            <person name="Poehlein A."/>
            <person name="Guzman J."/>
            <person name="Daniel R."/>
            <person name="Vilcinskas A."/>
        </authorList>
    </citation>
    <scope>NUCLEOTIDE SEQUENCE [LARGE SCALE GENOMIC DNA]</scope>
    <source>
        <strain evidence="11 12">G55GP</strain>
    </source>
</reference>
<evidence type="ECO:0000256" key="4">
    <source>
        <dbReference type="ARBA" id="ARBA00022960"/>
    </source>
</evidence>
<keyword evidence="11" id="KW-0645">Protease</keyword>
<evidence type="ECO:0000256" key="2">
    <source>
        <dbReference type="ARBA" id="ARBA00022729"/>
    </source>
</evidence>
<organism evidence="11 12">
    <name type="scientific">Entomobacter blattae</name>
    <dbReference type="NCBI Taxonomy" id="2762277"/>
    <lineage>
        <taxon>Bacteria</taxon>
        <taxon>Pseudomonadati</taxon>
        <taxon>Pseudomonadota</taxon>
        <taxon>Alphaproteobacteria</taxon>
        <taxon>Acetobacterales</taxon>
        <taxon>Acetobacteraceae</taxon>
        <taxon>Entomobacter</taxon>
    </lineage>
</organism>
<evidence type="ECO:0000256" key="8">
    <source>
        <dbReference type="PIRSR" id="PIRSR618044-2"/>
    </source>
</evidence>
<evidence type="ECO:0000256" key="7">
    <source>
        <dbReference type="PIRSR" id="PIRSR618044-1"/>
    </source>
</evidence>
<dbReference type="KEGG" id="ebla:JGUZn3_18910"/>
<dbReference type="InterPro" id="IPR001967">
    <property type="entry name" value="Peptidase_S11_N"/>
</dbReference>
<evidence type="ECO:0000256" key="1">
    <source>
        <dbReference type="ARBA" id="ARBA00007164"/>
    </source>
</evidence>
<dbReference type="Proteomes" id="UP000516349">
    <property type="component" value="Chromosome"/>
</dbReference>
<sequence>MASTTAWAQYAGHISSFVADANTGQVLSAQDADLERYPASLTKLMTLYLAFRALDEDKISLDQLVPISIHAASMEPSKLGLRPGNYITVEQAILALVTKSANDAACALGELLGGGSEEAFGQIMTQQARALGMDHTTFKNASGLPDPEQVTTARDLATLTRHIIQDFPDNYHYFGVPYFVFHGRVINNHDPMLKIYPGADGLKTGYTASAGHNLVTSAQRGDVRLIGVVLGAHNNPQRSSIMANILDDGFAREGAPVVTHPLVLARASSSYPAHTVRHRRKTVRHLASPNASEVAEASLSTRHRKARKVRILHSSSVNAKVRLIPLNTRTVKKSAHRNKG</sequence>
<keyword evidence="3" id="KW-0378">Hydrolase</keyword>
<evidence type="ECO:0000256" key="6">
    <source>
        <dbReference type="ARBA" id="ARBA00023316"/>
    </source>
</evidence>
<keyword evidence="12" id="KW-1185">Reference proteome</keyword>
<dbReference type="InterPro" id="IPR012338">
    <property type="entry name" value="Beta-lactam/transpept-like"/>
</dbReference>
<dbReference type="GO" id="GO:0006508">
    <property type="term" value="P:proteolysis"/>
    <property type="evidence" value="ECO:0007669"/>
    <property type="project" value="InterPro"/>
</dbReference>
<evidence type="ECO:0000313" key="12">
    <source>
        <dbReference type="Proteomes" id="UP000516349"/>
    </source>
</evidence>
<feature type="active site" description="Acyl-ester intermediate" evidence="7">
    <location>
        <position position="40"/>
    </location>
</feature>
<dbReference type="Gene3D" id="3.40.710.10">
    <property type="entry name" value="DD-peptidase/beta-lactamase superfamily"/>
    <property type="match status" value="1"/>
</dbReference>
<name>A0A7H1NTJ5_9PROT</name>
<feature type="binding site" evidence="8">
    <location>
        <position position="203"/>
    </location>
    <ligand>
        <name>substrate</name>
    </ligand>
</feature>
<dbReference type="GO" id="GO:0008360">
    <property type="term" value="P:regulation of cell shape"/>
    <property type="evidence" value="ECO:0007669"/>
    <property type="project" value="UniProtKB-KW"/>
</dbReference>
<dbReference type="PRINTS" id="PR00725">
    <property type="entry name" value="DADACBPTASE1"/>
</dbReference>
<evidence type="ECO:0000256" key="5">
    <source>
        <dbReference type="ARBA" id="ARBA00022984"/>
    </source>
</evidence>
<feature type="domain" description="Peptidase S11 D-alanyl-D-alanine carboxypeptidase A N-terminal" evidence="10">
    <location>
        <begin position="16"/>
        <end position="233"/>
    </location>
</feature>
<dbReference type="GO" id="GO:0071555">
    <property type="term" value="P:cell wall organization"/>
    <property type="evidence" value="ECO:0007669"/>
    <property type="project" value="UniProtKB-KW"/>
</dbReference>
<keyword evidence="2" id="KW-0732">Signal</keyword>
<dbReference type="Pfam" id="PF00768">
    <property type="entry name" value="Peptidase_S11"/>
    <property type="match status" value="1"/>
</dbReference>
<accession>A0A7H1NTJ5</accession>
<dbReference type="GO" id="GO:0009252">
    <property type="term" value="P:peptidoglycan biosynthetic process"/>
    <property type="evidence" value="ECO:0007669"/>
    <property type="project" value="UniProtKB-KW"/>
</dbReference>
<dbReference type="GO" id="GO:0009002">
    <property type="term" value="F:serine-type D-Ala-D-Ala carboxypeptidase activity"/>
    <property type="evidence" value="ECO:0007669"/>
    <property type="project" value="InterPro"/>
</dbReference>
<evidence type="ECO:0000256" key="9">
    <source>
        <dbReference type="RuleBase" id="RU004016"/>
    </source>
</evidence>
<evidence type="ECO:0000259" key="10">
    <source>
        <dbReference type="Pfam" id="PF00768"/>
    </source>
</evidence>
<dbReference type="EMBL" id="CP060244">
    <property type="protein sequence ID" value="QNT79105.1"/>
    <property type="molecule type" value="Genomic_DNA"/>
</dbReference>
<dbReference type="InterPro" id="IPR018044">
    <property type="entry name" value="Peptidase_S11"/>
</dbReference>
<dbReference type="PANTHER" id="PTHR21581">
    <property type="entry name" value="D-ALANYL-D-ALANINE CARBOXYPEPTIDASE"/>
    <property type="match status" value="1"/>
</dbReference>
<dbReference type="AlphaFoldDB" id="A0A7H1NTJ5"/>
<evidence type="ECO:0000256" key="3">
    <source>
        <dbReference type="ARBA" id="ARBA00022801"/>
    </source>
</evidence>
<keyword evidence="5" id="KW-0573">Peptidoglycan synthesis</keyword>
<feature type="active site" description="Proton acceptor" evidence="7">
    <location>
        <position position="43"/>
    </location>
</feature>
<keyword evidence="6" id="KW-0961">Cell wall biogenesis/degradation</keyword>
<keyword evidence="4" id="KW-0133">Cell shape</keyword>
<keyword evidence="11" id="KW-0121">Carboxypeptidase</keyword>
<dbReference type="SUPFAM" id="SSF56601">
    <property type="entry name" value="beta-lactamase/transpeptidase-like"/>
    <property type="match status" value="1"/>
</dbReference>
<protein>
    <submittedName>
        <fullName evidence="11">D-alanyl-D-alanine carboxypeptidase</fullName>
    </submittedName>
</protein>
<gene>
    <name evidence="11" type="ORF">JGUZn3_18910</name>
</gene>